<evidence type="ECO:0000256" key="15">
    <source>
        <dbReference type="SAM" id="Phobius"/>
    </source>
</evidence>
<dbReference type="GO" id="GO:0005789">
    <property type="term" value="C:endoplasmic reticulum membrane"/>
    <property type="evidence" value="ECO:0007669"/>
    <property type="project" value="UniProtKB-SubCell"/>
</dbReference>
<dbReference type="CDD" id="cd06454">
    <property type="entry name" value="KBL_like"/>
    <property type="match status" value="3"/>
</dbReference>
<evidence type="ECO:0000256" key="5">
    <source>
        <dbReference type="ARBA" id="ARBA00008392"/>
    </source>
</evidence>
<dbReference type="Gene3D" id="3.90.1150.10">
    <property type="entry name" value="Aspartate Aminotransferase, domain 1"/>
    <property type="match status" value="3"/>
</dbReference>
<keyword evidence="10" id="KW-0663">Pyridoxal phosphate</keyword>
<feature type="domain" description="Aminotransferase class I/classII large" evidence="16">
    <location>
        <begin position="573"/>
        <end position="931"/>
    </location>
</feature>
<dbReference type="PANTHER" id="PTHR13693">
    <property type="entry name" value="CLASS II AMINOTRANSFERASE/8-AMINO-7-OXONONANOATE SYNTHASE"/>
    <property type="match status" value="1"/>
</dbReference>
<keyword evidence="12 15" id="KW-1133">Transmembrane helix</keyword>
<accession>A0A0E0N746</accession>
<dbReference type="InterPro" id="IPR015424">
    <property type="entry name" value="PyrdxlP-dep_Trfase"/>
</dbReference>
<dbReference type="PROSITE" id="PS00599">
    <property type="entry name" value="AA_TRANSFER_CLASS_2"/>
    <property type="match status" value="3"/>
</dbReference>
<dbReference type="InterPro" id="IPR015422">
    <property type="entry name" value="PyrdxlP-dep_Trfase_small"/>
</dbReference>
<evidence type="ECO:0000313" key="18">
    <source>
        <dbReference type="Proteomes" id="UP000008022"/>
    </source>
</evidence>
<keyword evidence="11" id="KW-0443">Lipid metabolism</keyword>
<reference evidence="17" key="2">
    <citation type="submission" date="2015-06" db="UniProtKB">
        <authorList>
            <consortium name="EnsemblPlants"/>
        </authorList>
    </citation>
    <scope>IDENTIFICATION</scope>
</reference>
<dbReference type="Pfam" id="PF00155">
    <property type="entry name" value="Aminotran_1_2"/>
    <property type="match status" value="3"/>
</dbReference>
<reference evidence="18" key="1">
    <citation type="submission" date="2013-06" db="EMBL/GenBank/DDBJ databases">
        <authorList>
            <person name="Zhao Q."/>
        </authorList>
    </citation>
    <scope>NUCLEOTIDE SEQUENCE</scope>
    <source>
        <strain evidence="18">cv. W1943</strain>
    </source>
</reference>
<evidence type="ECO:0000256" key="1">
    <source>
        <dbReference type="ARBA" id="ARBA00001933"/>
    </source>
</evidence>
<evidence type="ECO:0000256" key="11">
    <source>
        <dbReference type="ARBA" id="ARBA00022919"/>
    </source>
</evidence>
<keyword evidence="9" id="KW-0256">Endoplasmic reticulum</keyword>
<evidence type="ECO:0000256" key="12">
    <source>
        <dbReference type="ARBA" id="ARBA00022989"/>
    </source>
</evidence>
<keyword evidence="11" id="KW-0746">Sphingolipid metabolism</keyword>
<dbReference type="InterPro" id="IPR004839">
    <property type="entry name" value="Aminotransferase_I/II_large"/>
</dbReference>
<dbReference type="STRING" id="4529.A0A0E0N746"/>
<dbReference type="SUPFAM" id="SSF53383">
    <property type="entry name" value="PLP-dependent transferases"/>
    <property type="match status" value="3"/>
</dbReference>
<dbReference type="GO" id="GO:0030170">
    <property type="term" value="F:pyridoxal phosphate binding"/>
    <property type="evidence" value="ECO:0007669"/>
    <property type="project" value="InterPro"/>
</dbReference>
<protein>
    <recommendedName>
        <fullName evidence="6">serine C-palmitoyltransferase</fullName>
        <ecNumber evidence="6">2.3.1.50</ecNumber>
    </recommendedName>
</protein>
<comment type="subcellular location">
    <subcellularLocation>
        <location evidence="2">Endoplasmic reticulum membrane</location>
        <topology evidence="2">Single-pass membrane protein</topology>
    </subcellularLocation>
</comment>
<comment type="catalytic activity">
    <reaction evidence="14">
        <text>L-serine + hexadecanoyl-CoA + H(+) = 3-oxosphinganine + CO2 + CoA</text>
        <dbReference type="Rhea" id="RHEA:14761"/>
        <dbReference type="ChEBI" id="CHEBI:15378"/>
        <dbReference type="ChEBI" id="CHEBI:16526"/>
        <dbReference type="ChEBI" id="CHEBI:33384"/>
        <dbReference type="ChEBI" id="CHEBI:57287"/>
        <dbReference type="ChEBI" id="CHEBI:57379"/>
        <dbReference type="ChEBI" id="CHEBI:58299"/>
        <dbReference type="EC" id="2.3.1.50"/>
    </reaction>
</comment>
<comment type="pathway">
    <text evidence="3">Lipid metabolism; sphingolipid metabolism.</text>
</comment>
<evidence type="ECO:0000256" key="10">
    <source>
        <dbReference type="ARBA" id="ARBA00022898"/>
    </source>
</evidence>
<name>A0A0E0N746_ORYRU</name>
<sequence>MVRLPYVTALTTLFSYGLLFAFGQLRDFFRRILDAGKSSNLKGYAPICLGLEDFYTRRLYLRIQDCFGRPIASAPDAWFDVVERYSNDSNKTLHRTTKTSKCLNLGSYNYLGFAAADEYCTPRVIESLKKYSASTCSVRVDGGNTKLHVELEELVARFVGKPAAILFGMGYVTNSAIIPALVGKGGLIISDSLNHNSIVNGARGSGATVRVFQHNNPAHLEEVLREQIAGGQPRTHRPWKKIIVIVEGIYSMEGELCKLPEVIAVCKKYKAYTYLDEAHSIGAVGKTGRGVCELLGVDPADVDIMMGTFTKSFGSCGGYIAASKEIIDHLKHICPAHIYATSMSPPAVQQVISAIKVILGEDGSNRGAKKLAQIRENSNFFRSELQKMGFEVLGDNDSPVMPIMLYNPAKIPAFSRECLRQHVAVVTVAFPATPLLLARARICISASHSREDLIKGLEVISKVGDLVGIKYFPPAGEGSAAAAADRSTAMVRVPFVTAVTTVFSYGVIFGFGHLRDWVTRQFAEDRRISITDDSFDCFWRPIASKPDAWFDVVERYSNDSNKTLHRTTKTSRCLNLGSYNYLGFAAADEYCTPRVIESLKKYSASTCSVRVDGGNTKLHVELEELVARFVGKPAAILFGMGYVTNSAIIPALIGKGGLIISDSLNHNSIVNGARGSGASVQVFQHNNPAHLEEVLREQIAGGQPRTHRRWKKIIVIVEGIYSMEGELCKLPEIVAVCKKYKAYTYLDEAHSIGAVGKTGRGVCELLGVDPADVDIMMGTFTKSFGSCGGYIAASKEIIDHLKHICPAHIYATSMSPPAVQQVISAIEVILGEDGSDRGAKKLAQIRENSNFFRSELEKMGFEVLGDNDSPVMPIMLYNPAKMPAFSRECLRQKVAIVTVSFPATPLLLARARICISASHSREDLIKGLEVISKVGDLVGIKYLPVEHEKTTSAEKLKKIHSITNTDASAAFRPPESRKKREREVPYVTAATTLFSFGLIFGFGHLRDSFRALLRLLFSSAAAADSPAGCNSKGYAPICVGKEDFYIRRFFRRVQDCFGRPIASKPDAWFDVVERYSTDSNKTLHRTTKTSKCLNLASFNYLGFAAADEYCTPRVIESLKKYSASTCSSRVDGGNTQLHIELEELVARFVRKPSAILLAMGYATNSAIIPALIGKGGLIISDSLNHNSIVSGARASGATIRVFEHNNPAHLEKLLREQISGGQPRTHRAWKKILVIVEGIYSMEGELCKLPEIISVCKKYKVYTYMDEAHSIGAVGKTGRGVCELLGVDPADVDIMMGTLSKSFGSSGGYIAASKEIIQHLKLTCPSHIYGTSMSPPAVQQVISAMKVILGEDGTDRGAKKIAQIRDNSNFFRSELQKMGFEVLGDNDSPVMPFMVYNPAKMPAFSRECLKQNVAVVPVGFPATPLLLGRIRICISASHSREDLIKGLEVISNVGDLVGIKYLPVEQEETTSVEKPKKL</sequence>
<dbReference type="Proteomes" id="UP000008022">
    <property type="component" value="Unassembled WGS sequence"/>
</dbReference>
<dbReference type="GO" id="GO:0046512">
    <property type="term" value="P:sphingosine biosynthetic process"/>
    <property type="evidence" value="ECO:0007669"/>
    <property type="project" value="TreeGrafter"/>
</dbReference>
<comment type="cofactor">
    <cofactor evidence="1">
        <name>pyridoxal 5'-phosphate</name>
        <dbReference type="ChEBI" id="CHEBI:597326"/>
    </cofactor>
</comment>
<evidence type="ECO:0000256" key="6">
    <source>
        <dbReference type="ARBA" id="ARBA00013220"/>
    </source>
</evidence>
<evidence type="ECO:0000313" key="17">
    <source>
        <dbReference type="EnsemblPlants" id="ORUFI01G46060.1"/>
    </source>
</evidence>
<keyword evidence="18" id="KW-1185">Reference proteome</keyword>
<dbReference type="OMA" id="ENSGPCT"/>
<dbReference type="UniPathway" id="UPA00222"/>
<comment type="pathway">
    <text evidence="4">Sphingolipid metabolism.</text>
</comment>
<feature type="domain" description="Aminotransferase class I/classII large" evidence="16">
    <location>
        <begin position="101"/>
        <end position="460"/>
    </location>
</feature>
<dbReference type="InterPro" id="IPR050087">
    <property type="entry name" value="AON_synthase_class-II"/>
</dbReference>
<dbReference type="GO" id="GO:0004758">
    <property type="term" value="F:serine C-palmitoyltransferase activity"/>
    <property type="evidence" value="ECO:0007669"/>
    <property type="project" value="UniProtKB-EC"/>
</dbReference>
<dbReference type="EC" id="2.3.1.50" evidence="6"/>
<evidence type="ECO:0000256" key="7">
    <source>
        <dbReference type="ARBA" id="ARBA00022679"/>
    </source>
</evidence>
<comment type="similarity">
    <text evidence="5">Belongs to the class-II pyridoxal-phosphate-dependent aminotransferase family.</text>
</comment>
<dbReference type="EnsemblPlants" id="ORUFI01G46060.1">
    <property type="protein sequence ID" value="ORUFI01G46060.1"/>
    <property type="gene ID" value="ORUFI01G46060"/>
</dbReference>
<evidence type="ECO:0000256" key="3">
    <source>
        <dbReference type="ARBA" id="ARBA00004760"/>
    </source>
</evidence>
<evidence type="ECO:0000256" key="2">
    <source>
        <dbReference type="ARBA" id="ARBA00004389"/>
    </source>
</evidence>
<feature type="transmembrane region" description="Helical" evidence="15">
    <location>
        <begin position="6"/>
        <end position="23"/>
    </location>
</feature>
<evidence type="ECO:0000259" key="16">
    <source>
        <dbReference type="Pfam" id="PF00155"/>
    </source>
</evidence>
<proteinExistence type="inferred from homology"/>
<dbReference type="GO" id="GO:0046513">
    <property type="term" value="P:ceramide biosynthetic process"/>
    <property type="evidence" value="ECO:0007669"/>
    <property type="project" value="TreeGrafter"/>
</dbReference>
<dbReference type="InterPro" id="IPR001917">
    <property type="entry name" value="Aminotrans_II_pyridoxalP_BS"/>
</dbReference>
<keyword evidence="8 15" id="KW-0812">Transmembrane</keyword>
<evidence type="ECO:0000256" key="14">
    <source>
        <dbReference type="ARBA" id="ARBA00048528"/>
    </source>
</evidence>
<dbReference type="eggNOG" id="KOG1357">
    <property type="taxonomic scope" value="Eukaryota"/>
</dbReference>
<organism evidence="17 18">
    <name type="scientific">Oryza rufipogon</name>
    <name type="common">Brownbeard rice</name>
    <name type="synonym">Asian wild rice</name>
    <dbReference type="NCBI Taxonomy" id="4529"/>
    <lineage>
        <taxon>Eukaryota</taxon>
        <taxon>Viridiplantae</taxon>
        <taxon>Streptophyta</taxon>
        <taxon>Embryophyta</taxon>
        <taxon>Tracheophyta</taxon>
        <taxon>Spermatophyta</taxon>
        <taxon>Magnoliopsida</taxon>
        <taxon>Liliopsida</taxon>
        <taxon>Poales</taxon>
        <taxon>Poaceae</taxon>
        <taxon>BOP clade</taxon>
        <taxon>Oryzoideae</taxon>
        <taxon>Oryzeae</taxon>
        <taxon>Oryzinae</taxon>
        <taxon>Oryza</taxon>
    </lineage>
</organism>
<keyword evidence="13 15" id="KW-0472">Membrane</keyword>
<dbReference type="GO" id="GO:0017059">
    <property type="term" value="C:serine palmitoyltransferase complex"/>
    <property type="evidence" value="ECO:0007669"/>
    <property type="project" value="TreeGrafter"/>
</dbReference>
<evidence type="ECO:0000256" key="9">
    <source>
        <dbReference type="ARBA" id="ARBA00022824"/>
    </source>
</evidence>
<evidence type="ECO:0000256" key="4">
    <source>
        <dbReference type="ARBA" id="ARBA00004991"/>
    </source>
</evidence>
<dbReference type="Gene3D" id="3.40.640.10">
    <property type="entry name" value="Type I PLP-dependent aspartate aminotransferase-like (Major domain)"/>
    <property type="match status" value="3"/>
</dbReference>
<dbReference type="PANTHER" id="PTHR13693:SF104">
    <property type="entry name" value="LONG CHAIN BASE BIOSYNTHESIS PROTEIN 2B"/>
    <property type="match status" value="1"/>
</dbReference>
<feature type="domain" description="Aminotransferase class I/classII large" evidence="16">
    <location>
        <begin position="1091"/>
        <end position="1450"/>
    </location>
</feature>
<evidence type="ECO:0000256" key="13">
    <source>
        <dbReference type="ARBA" id="ARBA00023136"/>
    </source>
</evidence>
<keyword evidence="7" id="KW-0808">Transferase</keyword>
<dbReference type="InterPro" id="IPR015421">
    <property type="entry name" value="PyrdxlP-dep_Trfase_major"/>
</dbReference>
<dbReference type="Gramene" id="ORUFI01G46060.1">
    <property type="protein sequence ID" value="ORUFI01G46060.1"/>
    <property type="gene ID" value="ORUFI01G46060"/>
</dbReference>
<evidence type="ECO:0000256" key="8">
    <source>
        <dbReference type="ARBA" id="ARBA00022692"/>
    </source>
</evidence>